<feature type="region of interest" description="Disordered" evidence="1">
    <location>
        <begin position="38"/>
        <end position="72"/>
    </location>
</feature>
<keyword evidence="3" id="KW-1185">Reference proteome</keyword>
<organism evidence="2 3">
    <name type="scientific">Rhynchophorus ferrugineus</name>
    <name type="common">Red palm weevil</name>
    <name type="synonym">Curculio ferrugineus</name>
    <dbReference type="NCBI Taxonomy" id="354439"/>
    <lineage>
        <taxon>Eukaryota</taxon>
        <taxon>Metazoa</taxon>
        <taxon>Ecdysozoa</taxon>
        <taxon>Arthropoda</taxon>
        <taxon>Hexapoda</taxon>
        <taxon>Insecta</taxon>
        <taxon>Pterygota</taxon>
        <taxon>Neoptera</taxon>
        <taxon>Endopterygota</taxon>
        <taxon>Coleoptera</taxon>
        <taxon>Polyphaga</taxon>
        <taxon>Cucujiformia</taxon>
        <taxon>Curculionidae</taxon>
        <taxon>Dryophthorinae</taxon>
        <taxon>Rhynchophorus</taxon>
    </lineage>
</organism>
<evidence type="ECO:0000313" key="2">
    <source>
        <dbReference type="EMBL" id="KAF7272557.1"/>
    </source>
</evidence>
<dbReference type="Proteomes" id="UP000625711">
    <property type="component" value="Unassembled WGS sequence"/>
</dbReference>
<evidence type="ECO:0000313" key="3">
    <source>
        <dbReference type="Proteomes" id="UP000625711"/>
    </source>
</evidence>
<sequence length="121" mass="13176">MFSLTVGSRAGTHPVKKKERSRTRCDISPSTFSRRMCGEIAMPGRSKPEQKEQQNENDPLVSGGSDGSSGVSCIGPPANISFSCEFSRARIGARSMAGATVNVENDVFIRLFTFAFHILYL</sequence>
<dbReference type="EMBL" id="JAACXV010013745">
    <property type="protein sequence ID" value="KAF7272557.1"/>
    <property type="molecule type" value="Genomic_DNA"/>
</dbReference>
<evidence type="ECO:0000256" key="1">
    <source>
        <dbReference type="SAM" id="MobiDB-lite"/>
    </source>
</evidence>
<dbReference type="AlphaFoldDB" id="A0A834I4Q8"/>
<name>A0A834I4Q8_RHYFE</name>
<feature type="region of interest" description="Disordered" evidence="1">
    <location>
        <begin position="1"/>
        <end position="25"/>
    </location>
</feature>
<gene>
    <name evidence="2" type="ORF">GWI33_014664</name>
</gene>
<comment type="caution">
    <text evidence="2">The sequence shown here is derived from an EMBL/GenBank/DDBJ whole genome shotgun (WGS) entry which is preliminary data.</text>
</comment>
<reference evidence="2" key="1">
    <citation type="submission" date="2020-08" db="EMBL/GenBank/DDBJ databases">
        <title>Genome sequencing and assembly of the red palm weevil Rhynchophorus ferrugineus.</title>
        <authorList>
            <person name="Dias G.B."/>
            <person name="Bergman C.M."/>
            <person name="Manee M."/>
        </authorList>
    </citation>
    <scope>NUCLEOTIDE SEQUENCE</scope>
    <source>
        <strain evidence="2">AA-2017</strain>
        <tissue evidence="2">Whole larva</tissue>
    </source>
</reference>
<accession>A0A834I4Q8</accession>
<proteinExistence type="predicted"/>
<protein>
    <submittedName>
        <fullName evidence="2">Uncharacterized protein</fullName>
    </submittedName>
</protein>